<dbReference type="Proteomes" id="UP001151699">
    <property type="component" value="Chromosome A"/>
</dbReference>
<dbReference type="Gene3D" id="1.10.240.10">
    <property type="entry name" value="Tyrosyl-Transfer RNA Synthetase"/>
    <property type="match status" value="1"/>
</dbReference>
<comment type="subcellular location">
    <subcellularLocation>
        <location evidence="1">Mitochondrion</location>
    </subcellularLocation>
</comment>
<dbReference type="GO" id="GO:0070183">
    <property type="term" value="P:mitochondrial tryptophanyl-tRNA aminoacylation"/>
    <property type="evidence" value="ECO:0007669"/>
    <property type="project" value="TreeGrafter"/>
</dbReference>
<dbReference type="PRINTS" id="PR01039">
    <property type="entry name" value="TRNASYNTHTRP"/>
</dbReference>
<proteinExistence type="inferred from homology"/>
<dbReference type="InterPro" id="IPR001412">
    <property type="entry name" value="aa-tRNA-synth_I_CS"/>
</dbReference>
<dbReference type="FunFam" id="1.10.240.10:FF:000002">
    <property type="entry name" value="Tryptophan--tRNA ligase"/>
    <property type="match status" value="1"/>
</dbReference>
<dbReference type="InterPro" id="IPR050203">
    <property type="entry name" value="Trp-tRNA_synthetase"/>
</dbReference>
<evidence type="ECO:0000256" key="8">
    <source>
        <dbReference type="ARBA" id="ARBA00023146"/>
    </source>
</evidence>
<evidence type="ECO:0000256" key="1">
    <source>
        <dbReference type="ARBA" id="ARBA00004173"/>
    </source>
</evidence>
<evidence type="ECO:0000256" key="6">
    <source>
        <dbReference type="ARBA" id="ARBA00022840"/>
    </source>
</evidence>
<keyword evidence="7 10" id="KW-0648">Protein biosynthesis</keyword>
<name>A0A9Q0S7R5_9DIPT</name>
<dbReference type="AlphaFoldDB" id="A0A9Q0S7R5"/>
<keyword evidence="5 10" id="KW-0547">Nucleotide-binding</keyword>
<evidence type="ECO:0000256" key="4">
    <source>
        <dbReference type="ARBA" id="ARBA00022598"/>
    </source>
</evidence>
<dbReference type="GO" id="GO:0005759">
    <property type="term" value="C:mitochondrial matrix"/>
    <property type="evidence" value="ECO:0007669"/>
    <property type="project" value="TreeGrafter"/>
</dbReference>
<evidence type="ECO:0000256" key="10">
    <source>
        <dbReference type="RuleBase" id="RU363036"/>
    </source>
</evidence>
<keyword evidence="12" id="KW-1185">Reference proteome</keyword>
<sequence length="383" mass="42991">MSFRIFCQSPLFRQKQLVPTLKREFSKRKKKQIEWPRKIVSGVQPTGAVHLGNYLGAITRWVDLQNSGENVSFFIADMHSITLPQDPQQLKKNILEMTATLLACGIDPNKSTLFLQSTIKQHAELCWIFGCLTTMARLSHLPQYKEKSATVKEIPLGLFVYPVLQAADILIYKLVMQTIEFLPKSNKIKISRATHVPTGEDQAQQLQLAQHLANVFNFRFGETFPICHGIIADDASCRIRSLRDPTKKMSKSEPDSKSRILLTDPPEQILQKVKKAVTDFTSAVYNDPETRPGVSNLISIHSLMSGLSIEQIVSDVSKLDTGKYKFTVADAVIAKLTPIRLKIEDYLKNPEYLVDVLKVGADKSSQIAEETLVEVKKKVGLGL</sequence>
<dbReference type="InterPro" id="IPR002306">
    <property type="entry name" value="Trp-tRNA-ligase"/>
</dbReference>
<keyword evidence="8 10" id="KW-0030">Aminoacyl-tRNA synthetase</keyword>
<keyword evidence="4 10" id="KW-0436">Ligase</keyword>
<keyword evidence="6 10" id="KW-0067">ATP-binding</keyword>
<evidence type="ECO:0000313" key="12">
    <source>
        <dbReference type="Proteomes" id="UP001151699"/>
    </source>
</evidence>
<dbReference type="NCBIfam" id="TIGR00233">
    <property type="entry name" value="trpS"/>
    <property type="match status" value="1"/>
</dbReference>
<dbReference type="PROSITE" id="PS00178">
    <property type="entry name" value="AA_TRNA_LIGASE_I"/>
    <property type="match status" value="1"/>
</dbReference>
<comment type="caution">
    <text evidence="11">The sequence shown here is derived from an EMBL/GenBank/DDBJ whole genome shotgun (WGS) entry which is preliminary data.</text>
</comment>
<dbReference type="Gene3D" id="3.40.50.620">
    <property type="entry name" value="HUPs"/>
    <property type="match status" value="1"/>
</dbReference>
<evidence type="ECO:0000256" key="2">
    <source>
        <dbReference type="ARBA" id="ARBA00005594"/>
    </source>
</evidence>
<organism evidence="11 12">
    <name type="scientific">Pseudolycoriella hygida</name>
    <dbReference type="NCBI Taxonomy" id="35572"/>
    <lineage>
        <taxon>Eukaryota</taxon>
        <taxon>Metazoa</taxon>
        <taxon>Ecdysozoa</taxon>
        <taxon>Arthropoda</taxon>
        <taxon>Hexapoda</taxon>
        <taxon>Insecta</taxon>
        <taxon>Pterygota</taxon>
        <taxon>Neoptera</taxon>
        <taxon>Endopterygota</taxon>
        <taxon>Diptera</taxon>
        <taxon>Nematocera</taxon>
        <taxon>Sciaroidea</taxon>
        <taxon>Sciaridae</taxon>
        <taxon>Pseudolycoriella</taxon>
    </lineage>
</organism>
<dbReference type="SUPFAM" id="SSF52374">
    <property type="entry name" value="Nucleotidylyl transferase"/>
    <property type="match status" value="1"/>
</dbReference>
<evidence type="ECO:0000256" key="3">
    <source>
        <dbReference type="ARBA" id="ARBA00013161"/>
    </source>
</evidence>
<dbReference type="EMBL" id="WJQU01000001">
    <property type="protein sequence ID" value="KAJ6646550.1"/>
    <property type="molecule type" value="Genomic_DNA"/>
</dbReference>
<dbReference type="EC" id="6.1.1.2" evidence="3"/>
<dbReference type="PANTHER" id="PTHR43766">
    <property type="entry name" value="TRYPTOPHAN--TRNA LIGASE, MITOCHONDRIAL"/>
    <property type="match status" value="1"/>
</dbReference>
<comment type="similarity">
    <text evidence="2 10">Belongs to the class-I aminoacyl-tRNA synthetase family.</text>
</comment>
<evidence type="ECO:0000256" key="5">
    <source>
        <dbReference type="ARBA" id="ARBA00022741"/>
    </source>
</evidence>
<gene>
    <name evidence="11" type="primary">Wars2</name>
    <name evidence="11" type="ORF">Bhyg_01763</name>
</gene>
<dbReference type="GO" id="GO:0005524">
    <property type="term" value="F:ATP binding"/>
    <property type="evidence" value="ECO:0007669"/>
    <property type="project" value="UniProtKB-KW"/>
</dbReference>
<dbReference type="InterPro" id="IPR014729">
    <property type="entry name" value="Rossmann-like_a/b/a_fold"/>
</dbReference>
<dbReference type="PANTHER" id="PTHR43766:SF1">
    <property type="entry name" value="TRYPTOPHAN--TRNA LIGASE, MITOCHONDRIAL"/>
    <property type="match status" value="1"/>
</dbReference>
<evidence type="ECO:0000313" key="11">
    <source>
        <dbReference type="EMBL" id="KAJ6646550.1"/>
    </source>
</evidence>
<reference evidence="11" key="1">
    <citation type="submission" date="2022-07" db="EMBL/GenBank/DDBJ databases">
        <authorList>
            <person name="Trinca V."/>
            <person name="Uliana J.V.C."/>
            <person name="Torres T.T."/>
            <person name="Ward R.J."/>
            <person name="Monesi N."/>
        </authorList>
    </citation>
    <scope>NUCLEOTIDE SEQUENCE</scope>
    <source>
        <strain evidence="11">HSMRA1968</strain>
        <tissue evidence="11">Whole embryos</tissue>
    </source>
</reference>
<dbReference type="OrthoDB" id="15808at2759"/>
<feature type="non-terminal residue" evidence="11">
    <location>
        <position position="383"/>
    </location>
</feature>
<dbReference type="InterPro" id="IPR002305">
    <property type="entry name" value="aa-tRNA-synth_Ic"/>
</dbReference>
<evidence type="ECO:0000256" key="7">
    <source>
        <dbReference type="ARBA" id="ARBA00022917"/>
    </source>
</evidence>
<dbReference type="Pfam" id="PF00579">
    <property type="entry name" value="tRNA-synt_1b"/>
    <property type="match status" value="1"/>
</dbReference>
<accession>A0A9Q0S7R5</accession>
<protein>
    <recommendedName>
        <fullName evidence="3">tryptophan--tRNA ligase</fullName>
        <ecNumber evidence="3">6.1.1.2</ecNumber>
    </recommendedName>
    <alternativeName>
        <fullName evidence="9">Tryptophanyl-tRNA synthetase</fullName>
    </alternativeName>
</protein>
<dbReference type="GO" id="GO:0004830">
    <property type="term" value="F:tryptophan-tRNA ligase activity"/>
    <property type="evidence" value="ECO:0007669"/>
    <property type="project" value="UniProtKB-EC"/>
</dbReference>
<dbReference type="CDD" id="cd00806">
    <property type="entry name" value="TrpRS_core"/>
    <property type="match status" value="1"/>
</dbReference>
<evidence type="ECO:0000256" key="9">
    <source>
        <dbReference type="ARBA" id="ARBA00030268"/>
    </source>
</evidence>